<dbReference type="InterPro" id="IPR006073">
    <property type="entry name" value="GTP-bd"/>
</dbReference>
<evidence type="ECO:0000256" key="1">
    <source>
        <dbReference type="ARBA" id="ARBA00022741"/>
    </source>
</evidence>
<feature type="region of interest" description="Disordered" evidence="3">
    <location>
        <begin position="251"/>
        <end position="394"/>
    </location>
</feature>
<proteinExistence type="predicted"/>
<evidence type="ECO:0000313" key="6">
    <source>
        <dbReference type="Proteomes" id="UP000054498"/>
    </source>
</evidence>
<dbReference type="Gene3D" id="3.40.50.300">
    <property type="entry name" value="P-loop containing nucleotide triphosphate hydrolases"/>
    <property type="match status" value="1"/>
</dbReference>
<dbReference type="AlphaFoldDB" id="A0A0D2M3U5"/>
<feature type="compositionally biased region" description="Gly residues" evidence="3">
    <location>
        <begin position="1"/>
        <end position="11"/>
    </location>
</feature>
<feature type="compositionally biased region" description="Basic and acidic residues" evidence="3">
    <location>
        <begin position="258"/>
        <end position="269"/>
    </location>
</feature>
<dbReference type="PRINTS" id="PR00326">
    <property type="entry name" value="GTP1OBG"/>
</dbReference>
<accession>A0A0D2M3U5</accession>
<dbReference type="STRING" id="145388.A0A0D2M3U5"/>
<feature type="compositionally biased region" description="Low complexity" evidence="3">
    <location>
        <begin position="338"/>
        <end position="370"/>
    </location>
</feature>
<keyword evidence="2" id="KW-0342">GTP-binding</keyword>
<dbReference type="Pfam" id="PF01926">
    <property type="entry name" value="MMR_HSR1"/>
    <property type="match status" value="1"/>
</dbReference>
<dbReference type="CDD" id="cd01898">
    <property type="entry name" value="Obg"/>
    <property type="match status" value="1"/>
</dbReference>
<dbReference type="EMBL" id="KK102259">
    <property type="protein sequence ID" value="KIY98239.1"/>
    <property type="molecule type" value="Genomic_DNA"/>
</dbReference>
<evidence type="ECO:0000259" key="4">
    <source>
        <dbReference type="PROSITE" id="PS51710"/>
    </source>
</evidence>
<dbReference type="InterPro" id="IPR045086">
    <property type="entry name" value="OBG_GTPase"/>
</dbReference>
<evidence type="ECO:0000313" key="5">
    <source>
        <dbReference type="EMBL" id="KIY98239.1"/>
    </source>
</evidence>
<gene>
    <name evidence="5" type="ORF">MNEG_9724</name>
</gene>
<dbReference type="PANTHER" id="PTHR11702">
    <property type="entry name" value="DEVELOPMENTALLY REGULATED GTP-BINDING PROTEIN-RELATED"/>
    <property type="match status" value="1"/>
</dbReference>
<protein>
    <submittedName>
        <fullName evidence="5">GTP-binding protein</fullName>
    </submittedName>
</protein>
<dbReference type="OrthoDB" id="347018at2759"/>
<dbReference type="RefSeq" id="XP_013897259.1">
    <property type="nucleotide sequence ID" value="XM_014041805.1"/>
</dbReference>
<keyword evidence="6" id="KW-1185">Reference proteome</keyword>
<sequence>MVAKGGKGGSGVRAPSREQRQRELAREMKYAKESGAEVVSVVDSNWQHDARGLPGQQLGLQLLLRVVADVGIVGFPNAGKSSLLASLTRASPAVAPYPFTTLMPNLGVMAAGQGPVLADLPGLIEGAHQGRGLGRMFLRHLRRTRALLHVVDASAEDPATDYWAVREELRMYNPDYCSRPHVVALNKMDLEDAGALRQEVAAEVVAAAEKLAAEHGRGAMPPPAAVVAVSAASGEGLGELAAAIARALGGELGGGGGVEERAEWAEEGRRRARAAGGGGDGSEVAGGEQGPQAGGDEGEVEWAGEEGEEGEEGEDEWDEDTLAAAARWQAILEAEAEQQQQPQQKQQKQQQQSTQQGKQQQQRQQLTAAGGEEDDADEDAEGVDEVAPADDEDIWLLELSEADLLKLEVD</sequence>
<name>A0A0D2M3U5_9CHLO</name>
<feature type="compositionally biased region" description="Acidic residues" evidence="3">
    <location>
        <begin position="296"/>
        <end position="321"/>
    </location>
</feature>
<dbReference type="InterPro" id="IPR031167">
    <property type="entry name" value="G_OBG"/>
</dbReference>
<feature type="region of interest" description="Disordered" evidence="3">
    <location>
        <begin position="1"/>
        <end position="21"/>
    </location>
</feature>
<evidence type="ECO:0000256" key="2">
    <source>
        <dbReference type="ARBA" id="ARBA00023134"/>
    </source>
</evidence>
<organism evidence="5 6">
    <name type="scientific">Monoraphidium neglectum</name>
    <dbReference type="NCBI Taxonomy" id="145388"/>
    <lineage>
        <taxon>Eukaryota</taxon>
        <taxon>Viridiplantae</taxon>
        <taxon>Chlorophyta</taxon>
        <taxon>core chlorophytes</taxon>
        <taxon>Chlorophyceae</taxon>
        <taxon>CS clade</taxon>
        <taxon>Sphaeropleales</taxon>
        <taxon>Selenastraceae</taxon>
        <taxon>Monoraphidium</taxon>
    </lineage>
</organism>
<dbReference type="GO" id="GO:0003924">
    <property type="term" value="F:GTPase activity"/>
    <property type="evidence" value="ECO:0007669"/>
    <property type="project" value="InterPro"/>
</dbReference>
<dbReference type="PANTHER" id="PTHR11702:SF39">
    <property type="entry name" value="GTP-BINDING PROTEIN OBGC2-RELATED"/>
    <property type="match status" value="1"/>
</dbReference>
<dbReference type="Proteomes" id="UP000054498">
    <property type="component" value="Unassembled WGS sequence"/>
</dbReference>
<dbReference type="InterPro" id="IPR027417">
    <property type="entry name" value="P-loop_NTPase"/>
</dbReference>
<dbReference type="KEGG" id="mng:MNEG_9724"/>
<dbReference type="GO" id="GO:0005525">
    <property type="term" value="F:GTP binding"/>
    <property type="evidence" value="ECO:0007669"/>
    <property type="project" value="UniProtKB-KW"/>
</dbReference>
<reference evidence="5 6" key="1">
    <citation type="journal article" date="2013" name="BMC Genomics">
        <title>Reconstruction of the lipid metabolism for the microalga Monoraphidium neglectum from its genome sequence reveals characteristics suitable for biofuel production.</title>
        <authorList>
            <person name="Bogen C."/>
            <person name="Al-Dilaimi A."/>
            <person name="Albersmeier A."/>
            <person name="Wichmann J."/>
            <person name="Grundmann M."/>
            <person name="Rupp O."/>
            <person name="Lauersen K.J."/>
            <person name="Blifernez-Klassen O."/>
            <person name="Kalinowski J."/>
            <person name="Goesmann A."/>
            <person name="Mussgnug J.H."/>
            <person name="Kruse O."/>
        </authorList>
    </citation>
    <scope>NUCLEOTIDE SEQUENCE [LARGE SCALE GENOMIC DNA]</scope>
    <source>
        <strain evidence="5 6">SAG 48.87</strain>
    </source>
</reference>
<evidence type="ECO:0000256" key="3">
    <source>
        <dbReference type="SAM" id="MobiDB-lite"/>
    </source>
</evidence>
<dbReference type="PROSITE" id="PS00905">
    <property type="entry name" value="GTP1_OBG"/>
    <property type="match status" value="1"/>
</dbReference>
<keyword evidence="1" id="KW-0547">Nucleotide-binding</keyword>
<dbReference type="GO" id="GO:0005739">
    <property type="term" value="C:mitochondrion"/>
    <property type="evidence" value="ECO:0007669"/>
    <property type="project" value="TreeGrafter"/>
</dbReference>
<dbReference type="GeneID" id="25742599"/>
<feature type="compositionally biased region" description="Acidic residues" evidence="3">
    <location>
        <begin position="371"/>
        <end position="394"/>
    </location>
</feature>
<feature type="domain" description="OBG-type G" evidence="4">
    <location>
        <begin position="68"/>
        <end position="249"/>
    </location>
</feature>
<dbReference type="SUPFAM" id="SSF52540">
    <property type="entry name" value="P-loop containing nucleoside triphosphate hydrolases"/>
    <property type="match status" value="1"/>
</dbReference>
<dbReference type="PROSITE" id="PS51710">
    <property type="entry name" value="G_OBG"/>
    <property type="match status" value="1"/>
</dbReference>
<dbReference type="InterPro" id="IPR006074">
    <property type="entry name" value="GTP1-OBG_CS"/>
</dbReference>